<keyword evidence="2" id="KW-1185">Reference proteome</keyword>
<protein>
    <submittedName>
        <fullName evidence="1">Uncharacterized protein</fullName>
    </submittedName>
</protein>
<dbReference type="Proteomes" id="UP000069940">
    <property type="component" value="Unassembled WGS sequence"/>
</dbReference>
<evidence type="ECO:0000313" key="1">
    <source>
        <dbReference type="EnsemblMetazoa" id="AALFPA23_006686.P8748"/>
    </source>
</evidence>
<dbReference type="RefSeq" id="XP_062715359.1">
    <property type="nucleotide sequence ID" value="XM_062859375.1"/>
</dbReference>
<reference evidence="2" key="1">
    <citation type="journal article" date="2015" name="Proc. Natl. Acad. Sci. U.S.A.">
        <title>Genome sequence of the Asian Tiger mosquito, Aedes albopictus, reveals insights into its biology, genetics, and evolution.</title>
        <authorList>
            <person name="Chen X.G."/>
            <person name="Jiang X."/>
            <person name="Gu J."/>
            <person name="Xu M."/>
            <person name="Wu Y."/>
            <person name="Deng Y."/>
            <person name="Zhang C."/>
            <person name="Bonizzoni M."/>
            <person name="Dermauw W."/>
            <person name="Vontas J."/>
            <person name="Armbruster P."/>
            <person name="Huang X."/>
            <person name="Yang Y."/>
            <person name="Zhang H."/>
            <person name="He W."/>
            <person name="Peng H."/>
            <person name="Liu Y."/>
            <person name="Wu K."/>
            <person name="Chen J."/>
            <person name="Lirakis M."/>
            <person name="Topalis P."/>
            <person name="Van Leeuwen T."/>
            <person name="Hall A.B."/>
            <person name="Jiang X."/>
            <person name="Thorpe C."/>
            <person name="Mueller R.L."/>
            <person name="Sun C."/>
            <person name="Waterhouse R.M."/>
            <person name="Yan G."/>
            <person name="Tu Z.J."/>
            <person name="Fang X."/>
            <person name="James A.A."/>
        </authorList>
    </citation>
    <scope>NUCLEOTIDE SEQUENCE [LARGE SCALE GENOMIC DNA]</scope>
    <source>
        <strain evidence="2">Foshan</strain>
    </source>
</reference>
<sequence length="408" mass="47081">MGQREKVEEWASETVFLEPADMEKPTKQHPMCVGKALTRHGIQNYTGISAVGKFRFKVSFQTIQDARKLTEINLTDENLKCYLPVILKQTVGFARDIPRSYSEEEIKENLVADVEIIKVERVRKMEQNGKLRETGNVKITFKGKELPDKVELYGLLVQLELYLFPIRQCSNCWAFGHRAEKCWRSAKCRECGEHHTEGTCTQKTCINCGGEHAPTDEECPEREKQIQINRAMQQERLTYREARERWHKQHQNQFELLSNADEFPAINQAPTKRNASGTQYRTIRQTSGRASIRVPTTAPKSMSYAEKVKEIPRQFEENPHKTSMLEKTISEIKQFWRNLNLVRKLMKLQSAIYVDVAGQAASDINYEGMLIRISTTLNQIIDEFTEDLEEYATNTSKEPEEPTIVIDG</sequence>
<proteinExistence type="predicted"/>
<dbReference type="GeneID" id="109400169"/>
<evidence type="ECO:0000313" key="2">
    <source>
        <dbReference type="Proteomes" id="UP000069940"/>
    </source>
</evidence>
<name>A0ABM1Y862_AEDAL</name>
<accession>A0ABM1Y862</accession>
<reference evidence="1" key="2">
    <citation type="submission" date="2025-05" db="UniProtKB">
        <authorList>
            <consortium name="EnsemblMetazoa"/>
        </authorList>
    </citation>
    <scope>IDENTIFICATION</scope>
    <source>
        <strain evidence="1">Foshan</strain>
    </source>
</reference>
<organism evidence="1 2">
    <name type="scientific">Aedes albopictus</name>
    <name type="common">Asian tiger mosquito</name>
    <name type="synonym">Stegomyia albopicta</name>
    <dbReference type="NCBI Taxonomy" id="7160"/>
    <lineage>
        <taxon>Eukaryota</taxon>
        <taxon>Metazoa</taxon>
        <taxon>Ecdysozoa</taxon>
        <taxon>Arthropoda</taxon>
        <taxon>Hexapoda</taxon>
        <taxon>Insecta</taxon>
        <taxon>Pterygota</taxon>
        <taxon>Neoptera</taxon>
        <taxon>Endopterygota</taxon>
        <taxon>Diptera</taxon>
        <taxon>Nematocera</taxon>
        <taxon>Culicoidea</taxon>
        <taxon>Culicidae</taxon>
        <taxon>Culicinae</taxon>
        <taxon>Aedini</taxon>
        <taxon>Aedes</taxon>
        <taxon>Stegomyia</taxon>
    </lineage>
</organism>
<dbReference type="EnsemblMetazoa" id="AALFPA23_006686.R8748">
    <property type="protein sequence ID" value="AALFPA23_006686.P8748"/>
    <property type="gene ID" value="AALFPA23_006686"/>
</dbReference>